<dbReference type="PRINTS" id="PR00040">
    <property type="entry name" value="HTHMERR"/>
</dbReference>
<sequence>MTSPPDDLLSIGETSRRTGTAVSALRYYEDLGLIASVRTSGNHRLYARHMLRRISLISIAKTLGIPLKSVQDAFSTVPLDRAPTHKEWQVASRRWKRELEERRRGIERLENELTSCIGCGCLSLKACALLNPDDTLGTTGQGARRLSGIADADTPSP</sequence>
<dbReference type="EMBL" id="JALIEA010000017">
    <property type="protein sequence ID" value="MCJ7859168.1"/>
    <property type="molecule type" value="Genomic_DNA"/>
</dbReference>
<evidence type="ECO:0000256" key="4">
    <source>
        <dbReference type="ARBA" id="ARBA00023014"/>
    </source>
</evidence>
<dbReference type="GO" id="GO:0003677">
    <property type="term" value="F:DNA binding"/>
    <property type="evidence" value="ECO:0007669"/>
    <property type="project" value="UniProtKB-KW"/>
</dbReference>
<dbReference type="Pfam" id="PF09278">
    <property type="entry name" value="MerR-DNA-bind"/>
    <property type="match status" value="1"/>
</dbReference>
<dbReference type="PANTHER" id="PTHR30204:SF0">
    <property type="entry name" value="REDOX-SENSITIVE TRANSCRIPTIONAL ACTIVATOR SOXR"/>
    <property type="match status" value="1"/>
</dbReference>
<dbReference type="Proteomes" id="UP001139207">
    <property type="component" value="Unassembled WGS sequence"/>
</dbReference>
<dbReference type="InterPro" id="IPR015358">
    <property type="entry name" value="Tscrpt_reg_MerR_DNA-bd"/>
</dbReference>
<evidence type="ECO:0000256" key="6">
    <source>
        <dbReference type="ARBA" id="ARBA00023125"/>
    </source>
</evidence>
<dbReference type="GO" id="GO:0003700">
    <property type="term" value="F:DNA-binding transcription factor activity"/>
    <property type="evidence" value="ECO:0007669"/>
    <property type="project" value="InterPro"/>
</dbReference>
<evidence type="ECO:0000256" key="1">
    <source>
        <dbReference type="ARBA" id="ARBA00022714"/>
    </source>
</evidence>
<dbReference type="PANTHER" id="PTHR30204">
    <property type="entry name" value="REDOX-CYCLING DRUG-SENSING TRANSCRIPTIONAL ACTIVATOR SOXR"/>
    <property type="match status" value="1"/>
</dbReference>
<dbReference type="Pfam" id="PF00376">
    <property type="entry name" value="MerR"/>
    <property type="match status" value="1"/>
</dbReference>
<evidence type="ECO:0000259" key="8">
    <source>
        <dbReference type="PROSITE" id="PS50937"/>
    </source>
</evidence>
<evidence type="ECO:0000256" key="3">
    <source>
        <dbReference type="ARBA" id="ARBA00023004"/>
    </source>
</evidence>
<accession>A0A9X2AZU5</accession>
<dbReference type="AlphaFoldDB" id="A0A9X2AZU5"/>
<dbReference type="GO" id="GO:0046872">
    <property type="term" value="F:metal ion binding"/>
    <property type="evidence" value="ECO:0007669"/>
    <property type="project" value="UniProtKB-KW"/>
</dbReference>
<dbReference type="SUPFAM" id="SSF46955">
    <property type="entry name" value="Putative DNA-binding domain"/>
    <property type="match status" value="1"/>
</dbReference>
<keyword evidence="3" id="KW-0408">Iron</keyword>
<dbReference type="InterPro" id="IPR010211">
    <property type="entry name" value="Redox-sen_tscrpt-act_SoxR"/>
</dbReference>
<evidence type="ECO:0000256" key="5">
    <source>
        <dbReference type="ARBA" id="ARBA00023015"/>
    </source>
</evidence>
<keyword evidence="6" id="KW-0238">DNA-binding</keyword>
<dbReference type="InterPro" id="IPR047057">
    <property type="entry name" value="MerR_fam"/>
</dbReference>
<dbReference type="InterPro" id="IPR000551">
    <property type="entry name" value="MerR-type_HTH_dom"/>
</dbReference>
<feature type="domain" description="HTH merR-type" evidence="8">
    <location>
        <begin position="8"/>
        <end position="76"/>
    </location>
</feature>
<evidence type="ECO:0000256" key="2">
    <source>
        <dbReference type="ARBA" id="ARBA00022723"/>
    </source>
</evidence>
<name>A0A9X2AZU5_9CORY</name>
<dbReference type="InterPro" id="IPR009061">
    <property type="entry name" value="DNA-bd_dom_put_sf"/>
</dbReference>
<keyword evidence="1" id="KW-0001">2Fe-2S</keyword>
<keyword evidence="4" id="KW-0411">Iron-sulfur</keyword>
<dbReference type="NCBIfam" id="TIGR01950">
    <property type="entry name" value="SoxR"/>
    <property type="match status" value="1"/>
</dbReference>
<evidence type="ECO:0000313" key="9">
    <source>
        <dbReference type="EMBL" id="MCJ7859168.1"/>
    </source>
</evidence>
<evidence type="ECO:0000313" key="10">
    <source>
        <dbReference type="Proteomes" id="UP001139207"/>
    </source>
</evidence>
<dbReference type="SMART" id="SM00422">
    <property type="entry name" value="HTH_MERR"/>
    <property type="match status" value="1"/>
</dbReference>
<dbReference type="RefSeq" id="WP_244804903.1">
    <property type="nucleotide sequence ID" value="NZ_JALIEA010000017.1"/>
</dbReference>
<keyword evidence="5" id="KW-0805">Transcription regulation</keyword>
<keyword evidence="2" id="KW-0479">Metal-binding</keyword>
<keyword evidence="7" id="KW-0804">Transcription</keyword>
<keyword evidence="10" id="KW-1185">Reference proteome</keyword>
<dbReference type="GO" id="GO:0006979">
    <property type="term" value="P:response to oxidative stress"/>
    <property type="evidence" value="ECO:0007669"/>
    <property type="project" value="InterPro"/>
</dbReference>
<reference evidence="9" key="1">
    <citation type="submission" date="2022-04" db="EMBL/GenBank/DDBJ databases">
        <title>Corynebacterium kalidii LD5P10.</title>
        <authorList>
            <person name="Sun J.Q."/>
        </authorList>
    </citation>
    <scope>NUCLEOTIDE SEQUENCE</scope>
    <source>
        <strain evidence="9">LD5P10</strain>
    </source>
</reference>
<comment type="caution">
    <text evidence="9">The sequence shown here is derived from an EMBL/GenBank/DDBJ whole genome shotgun (WGS) entry which is preliminary data.</text>
</comment>
<dbReference type="Gene3D" id="1.10.1660.10">
    <property type="match status" value="1"/>
</dbReference>
<protein>
    <submittedName>
        <fullName evidence="9">Redox-sensitive transcriptional activator SoxR</fullName>
    </submittedName>
</protein>
<proteinExistence type="predicted"/>
<dbReference type="GO" id="GO:0051537">
    <property type="term" value="F:2 iron, 2 sulfur cluster binding"/>
    <property type="evidence" value="ECO:0007669"/>
    <property type="project" value="UniProtKB-KW"/>
</dbReference>
<dbReference type="PROSITE" id="PS50937">
    <property type="entry name" value="HTH_MERR_2"/>
    <property type="match status" value="1"/>
</dbReference>
<gene>
    <name evidence="9" type="primary">soxR</name>
    <name evidence="9" type="ORF">MUN33_10680</name>
</gene>
<organism evidence="9 10">
    <name type="scientific">Corynebacterium kalidii</name>
    <dbReference type="NCBI Taxonomy" id="2931982"/>
    <lineage>
        <taxon>Bacteria</taxon>
        <taxon>Bacillati</taxon>
        <taxon>Actinomycetota</taxon>
        <taxon>Actinomycetes</taxon>
        <taxon>Mycobacteriales</taxon>
        <taxon>Corynebacteriaceae</taxon>
        <taxon>Corynebacterium</taxon>
    </lineage>
</organism>
<evidence type="ECO:0000256" key="7">
    <source>
        <dbReference type="ARBA" id="ARBA00023163"/>
    </source>
</evidence>